<dbReference type="PROSITE" id="PS51212">
    <property type="entry name" value="WSC"/>
    <property type="match status" value="1"/>
</dbReference>
<proteinExistence type="inferred from homology"/>
<keyword evidence="4 8" id="KW-1133">Transmembrane helix</keyword>
<feature type="transmembrane region" description="Helical" evidence="8">
    <location>
        <begin position="2382"/>
        <end position="2402"/>
    </location>
</feature>
<accession>A0AAE1F220</accession>
<dbReference type="Pfam" id="PF01477">
    <property type="entry name" value="PLAT"/>
    <property type="match status" value="1"/>
</dbReference>
<dbReference type="Pfam" id="PF01822">
    <property type="entry name" value="WSC"/>
    <property type="match status" value="1"/>
</dbReference>
<dbReference type="InterPro" id="IPR046791">
    <property type="entry name" value="Polycystin_dom"/>
</dbReference>
<comment type="subcellular location">
    <subcellularLocation>
        <location evidence="1">Membrane</location>
        <topology evidence="1">Multi-pass membrane protein</topology>
    </subcellularLocation>
</comment>
<evidence type="ECO:0000256" key="6">
    <source>
        <dbReference type="PROSITE-ProRule" id="PRU00152"/>
    </source>
</evidence>
<dbReference type="InterPro" id="IPR001024">
    <property type="entry name" value="PLAT/LH2_dom"/>
</dbReference>
<feature type="transmembrane region" description="Helical" evidence="8">
    <location>
        <begin position="1845"/>
        <end position="1863"/>
    </location>
</feature>
<dbReference type="EMBL" id="JAWQEG010003650">
    <property type="protein sequence ID" value="KAK3865158.1"/>
    <property type="molecule type" value="Genomic_DNA"/>
</dbReference>
<keyword evidence="13" id="KW-1185">Reference proteome</keyword>
<evidence type="ECO:0000259" key="11">
    <source>
        <dbReference type="PROSITE" id="PS51212"/>
    </source>
</evidence>
<sequence>MSSNSLGIMSFLILFLLLHAIPPSAATDGVCYKDSVYDPVSVVSAGNYNPEDLMDLTACMTTCGLLDFQYYGIEEGKFCFCLSNVTHLLLDDDNNCFSMCEGNKSCGGLPGVMSVYQIDVINGHLNFTLDSDTLDFTIGETVSLLISGTEEWVVDWGDGTDYQVNATSHKYNYDGQYVIQAFLVPLPDISDGVIINIIGAPNGSLECPHNVTTGDGVEPTSCHLTTISQGTDLTLTTTYTEPGVPDLTYTIPGELTQDYGFLPDTTSVTSAGSLQLGSAVMLHSNGARAGYVASVRVQISLAGWIVLYAVTPSCSSGTYCGMKGDCGSCSPTLFTHTCTLYMCSDLLSCKTQGCDASTPYDTPPLWTYRVVLSFFVSMLDEVHTHLVEGTDAFVYEGEILALGCLSDADCPEGILQLVSLKIGEVSRWTHQTEIMCQELVETPVVQAATLWVPLLIPTNFAITFSEVMYNATIYVVPALTNNWTVEAMCPCLAVVEGFNFTLNLPAIINPPFMANITAVYINGVLVEITEVDFGTSENGGVEEAISKVFHTTVMTVGTYTVTFKLANQVSNTTASAQFVVEEGLAGILSPPMTFLLGDTLTSAMGPLQNIIMYNTSITFTPEAAEGKASVEKWKLILLPSGEVLDVVDGWNSTLSFIFNESMAGPQVLQVWGYNTVQGWLNSDNFTIDVATELKGFNLTDDGKVVEPNSLKTLTASFEVLPPMSCIKIDFDDESPQETYGYNDTCTSFYPEATYMGPHSNPMVLQHNYTEEGKYQLKALARDATKTLSLMLPLVIATLPCSMPIVHIMDKVPLENPAEFMRSVSFQLSTSTIINCTHIVPVRRWWVATEVNPETEDPWRDIVLEDNLASWNYSQLDIVPLFLSLGTYRLTYWVSIDASKIFPLMRSDKTYIRVTASPLEAKIIEGGASAITRGYKRTVTLSPGTLSKDPDEPEDKTFNFTWWCRQIAPALETFSVDGSGALVETNKQSIPSPLFAVGNDGCFGKGPAFLTSKTGKDLAVKNDLFRLNPGVDKYRFKLTMRTSTLSEGFSVVTVVLNKPPEGGQCTVSETNILALVKTSKVICLYWKDPDEMGIKSYTFYYPTSDGNIQSMVSSTASSVTLLFPVGVFDLWVKITDALDTSVEVLVDRINATMITKEAFDAHDTSNRLQYLAAIGDQSTLGMTLVALASIRENADWLDLDPNTFDNMTKGEVTDRFIEVTNMNKQSLEIALNTMDFATLGQLDVGVGVLTSSVCGVLNQEMAAYTIDTEFREKALILLKKMSKKLLSLPIKSPSEVKSFIVSYLDAIDCFLRTMNIIILNPGQVSVTDYLAAGLWDYETLNDDSPDNLSREEQLKANILKTTIIKAKFIVKDIFHIVNNMTKMILSKSVVGESFSSKSTGGTCCYITKVTGESLKDGWVLEPQDNWNTSVNIPKNYCPAKYVDSGTQCNSSMTVVGFSVMVWPHLTHVYSMSREHLSKKSNVVIVRSYINDSKVEVTKESSPLIIKIPRISEELPSPIYVNAEEWMNNKVPFVYHSINLTKPNSAFSVEIDLMGKSPPKYLVFVLDYERLPTPSKFEKIVYVNDLPLNENGTKNWFVNSGEINNRTGRFFLAVASLAEKADLSMFSVNNTLDPTNFVKFNINYEIRFITSACYYFDDKKEEWTGRGLKTVKVTATHIYCEAYHLTPFGTGPDKEAGTDSNIQFIVSGEYDETDVRIVPPSGGQHLHRYCVDGFVMATPGPLGLINYLRIWHDNSGKTPFDGWQLEKVVIRDLQTRDKFVFHANCWLALDRGEYKVDHVLTPSQRESDKSLGTDFYYKGHRSTNEDHMWLSIFLRPTGSRFCRVERVLVAMAYLYLVMLVSAVWYRSLPNSPRNSFSILGLVTVYVWEMLTGLFASLMVYPVTLLFAFVLKRARPRRLKKCRALEALARQRQEKGGDGLIEVEEQDDLRDTYDMQTEPAGGEAKETSPVRCLPCWTRWLVWLLLLCCVGGSAFLVWSYGIMWGEVKTSQWFNSFITSFFISLLATQWLRVLLVTFISTFCCKNLGGITEDVDCDEELPELSYDEEWKKVQAADPLTRRKVHSVGGVDSTDPEVSALVTQLSKKREMKQVLQDIGAYCFFLLILFVLVKGKADINAFYLQQHMSNTFIKFGHRELDFSTKIITANHLWTWIHNVILDEVRAQRWYNKEPPYGLRGFLDDRHNRIVGYSIIRQVRSNPDGCFTPGAMRRSNEKCSGRRAEYEEEQRDFCDGWHQVKGPGLTCKHDEFKFLSSEELETYSLTGKLGSYGGGGYVIHLNGLQKDDAENLKKIQELGWINKHTRAVILEFTTYNANVNLFTKCTVMAEFNEVGIYFYRDQVTQAALKEFNETDGKGYIRMDTAVMLDQYYIYLLGFIVFFSILKLIKLLQFNKRMDVLALTIQRCWDELSVFFIAMGTVFFAFCCLFYFMYISHLEEFSRFLPAVETSFKMILGKFDFEAMNQANAISPLLFFMFSVMMSMILINIMLTIILRAFNEVKVELHNRANKYDVLNYLVHIAQRVARREKDPNTSVIPDVTDSTSKNVNQPTNTDQLPDKVGQLMTYINNMYFEGRLDLTDKNTVRHMMQTTSYTPHSHNQDLNISNTTSVISSD</sequence>
<feature type="transmembrane region" description="Helical" evidence="8">
    <location>
        <begin position="2107"/>
        <end position="2125"/>
    </location>
</feature>
<feature type="region of interest" description="Disordered" evidence="7">
    <location>
        <begin position="2542"/>
        <end position="2566"/>
    </location>
</feature>
<feature type="domain" description="PLAT" evidence="10">
    <location>
        <begin position="1680"/>
        <end position="1799"/>
    </location>
</feature>
<evidence type="ECO:0000256" key="8">
    <source>
        <dbReference type="SAM" id="Phobius"/>
    </source>
</evidence>
<keyword evidence="3 8" id="KW-0812">Transmembrane</keyword>
<evidence type="ECO:0000313" key="13">
    <source>
        <dbReference type="Proteomes" id="UP001286313"/>
    </source>
</evidence>
<reference evidence="12" key="1">
    <citation type="submission" date="2023-10" db="EMBL/GenBank/DDBJ databases">
        <title>Genome assemblies of two species of porcelain crab, Petrolisthes cinctipes and Petrolisthes manimaculis (Anomura: Porcellanidae).</title>
        <authorList>
            <person name="Angst P."/>
        </authorList>
    </citation>
    <scope>NUCLEOTIDE SEQUENCE</scope>
    <source>
        <strain evidence="12">PB745_01</strain>
        <tissue evidence="12">Gill</tissue>
    </source>
</reference>
<evidence type="ECO:0000256" key="9">
    <source>
        <dbReference type="SAM" id="SignalP"/>
    </source>
</evidence>
<name>A0AAE1F220_PETCI</name>
<evidence type="ECO:0000256" key="2">
    <source>
        <dbReference type="ARBA" id="ARBA00007200"/>
    </source>
</evidence>
<feature type="transmembrane region" description="Helical" evidence="8">
    <location>
        <begin position="2008"/>
        <end position="2030"/>
    </location>
</feature>
<feature type="transmembrane region" description="Helical" evidence="8">
    <location>
        <begin position="1883"/>
        <end position="1908"/>
    </location>
</feature>
<dbReference type="InterPro" id="IPR051223">
    <property type="entry name" value="Polycystin"/>
</dbReference>
<dbReference type="GO" id="GO:0016020">
    <property type="term" value="C:membrane"/>
    <property type="evidence" value="ECO:0007669"/>
    <property type="project" value="UniProtKB-SubCell"/>
</dbReference>
<dbReference type="InterPro" id="IPR036392">
    <property type="entry name" value="PLAT/LH2_dom_sf"/>
</dbReference>
<dbReference type="Pfam" id="PF00520">
    <property type="entry name" value="Ion_trans"/>
    <property type="match status" value="1"/>
</dbReference>
<feature type="transmembrane region" description="Helical" evidence="8">
    <location>
        <begin position="1976"/>
        <end position="1996"/>
    </location>
</feature>
<gene>
    <name evidence="12" type="ORF">Pcinc_029214</name>
</gene>
<evidence type="ECO:0000256" key="4">
    <source>
        <dbReference type="ARBA" id="ARBA00022989"/>
    </source>
</evidence>
<dbReference type="GO" id="GO:0005262">
    <property type="term" value="F:calcium channel activity"/>
    <property type="evidence" value="ECO:0007669"/>
    <property type="project" value="TreeGrafter"/>
</dbReference>
<evidence type="ECO:0000256" key="3">
    <source>
        <dbReference type="ARBA" id="ARBA00022692"/>
    </source>
</evidence>
<dbReference type="PANTHER" id="PTHR10877">
    <property type="entry name" value="POLYCYSTIN FAMILY MEMBER"/>
    <property type="match status" value="1"/>
</dbReference>
<feature type="transmembrane region" description="Helical" evidence="8">
    <location>
        <begin position="2422"/>
        <end position="2444"/>
    </location>
</feature>
<dbReference type="Gene3D" id="2.60.60.20">
    <property type="entry name" value="PLAT/LH2 domain"/>
    <property type="match status" value="1"/>
</dbReference>
<feature type="domain" description="WSC" evidence="11">
    <location>
        <begin position="25"/>
        <end position="119"/>
    </location>
</feature>
<comment type="caution">
    <text evidence="6">Lacks conserved residue(s) required for the propagation of feature annotation.</text>
</comment>
<dbReference type="InterPro" id="IPR002889">
    <property type="entry name" value="WSC_carb-bd"/>
</dbReference>
<feature type="signal peptide" evidence="9">
    <location>
        <begin position="1"/>
        <end position="26"/>
    </location>
</feature>
<organism evidence="12 13">
    <name type="scientific">Petrolisthes cinctipes</name>
    <name type="common">Flat porcelain crab</name>
    <dbReference type="NCBI Taxonomy" id="88211"/>
    <lineage>
        <taxon>Eukaryota</taxon>
        <taxon>Metazoa</taxon>
        <taxon>Ecdysozoa</taxon>
        <taxon>Arthropoda</taxon>
        <taxon>Crustacea</taxon>
        <taxon>Multicrustacea</taxon>
        <taxon>Malacostraca</taxon>
        <taxon>Eumalacostraca</taxon>
        <taxon>Eucarida</taxon>
        <taxon>Decapoda</taxon>
        <taxon>Pleocyemata</taxon>
        <taxon>Anomura</taxon>
        <taxon>Galatheoidea</taxon>
        <taxon>Porcellanidae</taxon>
        <taxon>Petrolisthes</taxon>
    </lineage>
</organism>
<dbReference type="GO" id="GO:0050982">
    <property type="term" value="P:detection of mechanical stimulus"/>
    <property type="evidence" value="ECO:0007669"/>
    <property type="project" value="TreeGrafter"/>
</dbReference>
<protein>
    <submittedName>
        <fullName evidence="12">Uncharacterized protein</fullName>
    </submittedName>
</protein>
<dbReference type="SUPFAM" id="SSF49723">
    <property type="entry name" value="Lipase/lipooxygenase domain (PLAT/LH2 domain)"/>
    <property type="match status" value="1"/>
</dbReference>
<comment type="caution">
    <text evidence="12">The sequence shown here is derived from an EMBL/GenBank/DDBJ whole genome shotgun (WGS) entry which is preliminary data.</text>
</comment>
<dbReference type="Proteomes" id="UP001286313">
    <property type="component" value="Unassembled WGS sequence"/>
</dbReference>
<feature type="compositionally biased region" description="Polar residues" evidence="7">
    <location>
        <begin position="2543"/>
        <end position="2566"/>
    </location>
</feature>
<comment type="similarity">
    <text evidence="2">Belongs to the polycystin family.</text>
</comment>
<feature type="region of interest" description="Disordered" evidence="7">
    <location>
        <begin position="2604"/>
        <end position="2625"/>
    </location>
</feature>
<dbReference type="Pfam" id="PF20519">
    <property type="entry name" value="Polycystin_dom"/>
    <property type="match status" value="1"/>
</dbReference>
<evidence type="ECO:0000256" key="7">
    <source>
        <dbReference type="SAM" id="MobiDB-lite"/>
    </source>
</evidence>
<dbReference type="PANTHER" id="PTHR10877:SF150">
    <property type="entry name" value="REJ DOMAIN-CONTAINING PROTEIN"/>
    <property type="match status" value="1"/>
</dbReference>
<dbReference type="InterPro" id="IPR005821">
    <property type="entry name" value="Ion_trans_dom"/>
</dbReference>
<feature type="transmembrane region" description="Helical" evidence="8">
    <location>
        <begin position="2483"/>
        <end position="2508"/>
    </location>
</feature>
<keyword evidence="9" id="KW-0732">Signal</keyword>
<evidence type="ECO:0000259" key="10">
    <source>
        <dbReference type="PROSITE" id="PS50095"/>
    </source>
</evidence>
<dbReference type="Pfam" id="PF02010">
    <property type="entry name" value="REJ"/>
    <property type="match status" value="2"/>
</dbReference>
<evidence type="ECO:0000256" key="1">
    <source>
        <dbReference type="ARBA" id="ARBA00004141"/>
    </source>
</evidence>
<dbReference type="InterPro" id="IPR002859">
    <property type="entry name" value="PKD/REJ-like"/>
</dbReference>
<evidence type="ECO:0000256" key="5">
    <source>
        <dbReference type="ARBA" id="ARBA00023136"/>
    </source>
</evidence>
<keyword evidence="5 8" id="KW-0472">Membrane</keyword>
<evidence type="ECO:0000313" key="12">
    <source>
        <dbReference type="EMBL" id="KAK3865158.1"/>
    </source>
</evidence>
<dbReference type="PROSITE" id="PS50095">
    <property type="entry name" value="PLAT"/>
    <property type="match status" value="1"/>
</dbReference>
<feature type="chain" id="PRO_5042169932" evidence="9">
    <location>
        <begin position="27"/>
        <end position="2625"/>
    </location>
</feature>